<proteinExistence type="predicted"/>
<protein>
    <submittedName>
        <fullName evidence="1">Uncharacterized protein</fullName>
    </submittedName>
</protein>
<evidence type="ECO:0000313" key="2">
    <source>
        <dbReference type="Proteomes" id="UP001519460"/>
    </source>
</evidence>
<evidence type="ECO:0000313" key="1">
    <source>
        <dbReference type="EMBL" id="KAK7482640.1"/>
    </source>
</evidence>
<sequence>MNHVTLPEVELCGISNWIRTCKSCPQIDKGYKHVYQKKKKKKFTLVLTKAKRTTPRKAVLCWAGWKSDTRPSPEADIYILLAPNLVCQRPL</sequence>
<dbReference type="AlphaFoldDB" id="A0ABD0K744"/>
<gene>
    <name evidence="1" type="ORF">BaRGS_00026139</name>
</gene>
<dbReference type="Proteomes" id="UP001519460">
    <property type="component" value="Unassembled WGS sequence"/>
</dbReference>
<organism evidence="1 2">
    <name type="scientific">Batillaria attramentaria</name>
    <dbReference type="NCBI Taxonomy" id="370345"/>
    <lineage>
        <taxon>Eukaryota</taxon>
        <taxon>Metazoa</taxon>
        <taxon>Spiralia</taxon>
        <taxon>Lophotrochozoa</taxon>
        <taxon>Mollusca</taxon>
        <taxon>Gastropoda</taxon>
        <taxon>Caenogastropoda</taxon>
        <taxon>Sorbeoconcha</taxon>
        <taxon>Cerithioidea</taxon>
        <taxon>Batillariidae</taxon>
        <taxon>Batillaria</taxon>
    </lineage>
</organism>
<accession>A0ABD0K744</accession>
<comment type="caution">
    <text evidence="1">The sequence shown here is derived from an EMBL/GenBank/DDBJ whole genome shotgun (WGS) entry which is preliminary data.</text>
</comment>
<reference evidence="1 2" key="1">
    <citation type="journal article" date="2023" name="Sci. Data">
        <title>Genome assembly of the Korean intertidal mud-creeper Batillaria attramentaria.</title>
        <authorList>
            <person name="Patra A.K."/>
            <person name="Ho P.T."/>
            <person name="Jun S."/>
            <person name="Lee S.J."/>
            <person name="Kim Y."/>
            <person name="Won Y.J."/>
        </authorList>
    </citation>
    <scope>NUCLEOTIDE SEQUENCE [LARGE SCALE GENOMIC DNA]</scope>
    <source>
        <strain evidence="1">Wonlab-2016</strain>
    </source>
</reference>
<dbReference type="EMBL" id="JACVVK020000241">
    <property type="protein sequence ID" value="KAK7482640.1"/>
    <property type="molecule type" value="Genomic_DNA"/>
</dbReference>
<name>A0ABD0K744_9CAEN</name>
<keyword evidence="2" id="KW-1185">Reference proteome</keyword>